<comment type="caution">
    <text evidence="2">The sequence shown here is derived from an EMBL/GenBank/DDBJ whole genome shotgun (WGS) entry which is preliminary data.</text>
</comment>
<dbReference type="EMBL" id="LGEM01000046">
    <property type="protein sequence ID" value="KUP97025.1"/>
    <property type="molecule type" value="Genomic_DNA"/>
</dbReference>
<keyword evidence="3" id="KW-1185">Reference proteome</keyword>
<proteinExistence type="predicted"/>
<keyword evidence="1" id="KW-1133">Transmembrane helix</keyword>
<reference evidence="3" key="1">
    <citation type="journal article" date="2017" name="Acta Aliment.">
        <title>Plant polysaccharide degrading enzyme system of Thermpbifida cellulosilytica TB100 revealed by de novo genome project data.</title>
        <authorList>
            <person name="Toth A."/>
            <person name="Baka E."/>
            <person name="Luzics S."/>
            <person name="Bata-Vidacs I."/>
            <person name="Nagy I."/>
            <person name="Balint B."/>
            <person name="Herceg R."/>
            <person name="Olasz F."/>
            <person name="Wilk T."/>
            <person name="Nagy T."/>
            <person name="Kriszt B."/>
            <person name="Nagy I."/>
            <person name="Kukolya J."/>
        </authorList>
    </citation>
    <scope>NUCLEOTIDE SEQUENCE [LARGE SCALE GENOMIC DNA]</scope>
    <source>
        <strain evidence="3">TB100</strain>
    </source>
</reference>
<evidence type="ECO:0000256" key="1">
    <source>
        <dbReference type="SAM" id="Phobius"/>
    </source>
</evidence>
<evidence type="ECO:0000313" key="3">
    <source>
        <dbReference type="Proteomes" id="UP000074382"/>
    </source>
</evidence>
<organism evidence="2 3">
    <name type="scientific">Thermobifida cellulosilytica TB100</name>
    <dbReference type="NCBI Taxonomy" id="665004"/>
    <lineage>
        <taxon>Bacteria</taxon>
        <taxon>Bacillati</taxon>
        <taxon>Actinomycetota</taxon>
        <taxon>Actinomycetes</taxon>
        <taxon>Streptosporangiales</taxon>
        <taxon>Nocardiopsidaceae</taxon>
        <taxon>Thermobifida</taxon>
    </lineage>
</organism>
<sequence>MGQQAAEVLDTFIYWQTLAVGEWSYGAAAGLVKGVVGLALILVANKVAHMMGENGIYRRTS</sequence>
<dbReference type="AlphaFoldDB" id="A0A147KI94"/>
<evidence type="ECO:0000313" key="2">
    <source>
        <dbReference type="EMBL" id="KUP97025.1"/>
    </source>
</evidence>
<feature type="transmembrane region" description="Helical" evidence="1">
    <location>
        <begin position="23"/>
        <end position="44"/>
    </location>
</feature>
<name>A0A147KI94_THECS</name>
<dbReference type="PATRIC" id="fig|665004.4.peg.1960"/>
<dbReference type="Proteomes" id="UP000074382">
    <property type="component" value="Unassembled WGS sequence"/>
</dbReference>
<protein>
    <recommendedName>
        <fullName evidence="4">Sugar ABC transporter permease</fullName>
    </recommendedName>
</protein>
<keyword evidence="1" id="KW-0472">Membrane</keyword>
<accession>A0A147KI94</accession>
<gene>
    <name evidence="2" type="ORF">AC529_09090</name>
</gene>
<evidence type="ECO:0008006" key="4">
    <source>
        <dbReference type="Google" id="ProtNLM"/>
    </source>
</evidence>
<keyword evidence="1" id="KW-0812">Transmembrane</keyword>
<dbReference type="STRING" id="665004.AC529_09090"/>